<evidence type="ECO:0000313" key="8">
    <source>
        <dbReference type="EMBL" id="MBD2843801.1"/>
    </source>
</evidence>
<dbReference type="InterPro" id="IPR003594">
    <property type="entry name" value="HATPase_dom"/>
</dbReference>
<dbReference type="Pfam" id="PF06580">
    <property type="entry name" value="His_kinase"/>
    <property type="match status" value="1"/>
</dbReference>
<evidence type="ECO:0000256" key="1">
    <source>
        <dbReference type="ARBA" id="ARBA00004651"/>
    </source>
</evidence>
<dbReference type="GO" id="GO:0000155">
    <property type="term" value="F:phosphorelay sensor kinase activity"/>
    <property type="evidence" value="ECO:0007669"/>
    <property type="project" value="InterPro"/>
</dbReference>
<dbReference type="Pfam" id="PF02518">
    <property type="entry name" value="HATPase_c"/>
    <property type="match status" value="1"/>
</dbReference>
<dbReference type="GO" id="GO:0005886">
    <property type="term" value="C:plasma membrane"/>
    <property type="evidence" value="ECO:0007669"/>
    <property type="project" value="UniProtKB-SubCell"/>
</dbReference>
<protein>
    <submittedName>
        <fullName evidence="8">Sensor histidine kinase</fullName>
    </submittedName>
</protein>
<evidence type="ECO:0000256" key="2">
    <source>
        <dbReference type="ARBA" id="ARBA00022475"/>
    </source>
</evidence>
<dbReference type="Pfam" id="PF02743">
    <property type="entry name" value="dCache_1"/>
    <property type="match status" value="1"/>
</dbReference>
<comment type="subcellular location">
    <subcellularLocation>
        <location evidence="1">Cell membrane</location>
        <topology evidence="1">Multi-pass membrane protein</topology>
    </subcellularLocation>
</comment>
<accession>A0A927BPZ0</accession>
<gene>
    <name evidence="8" type="ORF">IDH44_01240</name>
</gene>
<evidence type="ECO:0000256" key="6">
    <source>
        <dbReference type="SAM" id="Phobius"/>
    </source>
</evidence>
<dbReference type="PANTHER" id="PTHR34220">
    <property type="entry name" value="SENSOR HISTIDINE KINASE YPDA"/>
    <property type="match status" value="1"/>
</dbReference>
<dbReference type="AlphaFoldDB" id="A0A927BPZ0"/>
<name>A0A927BPZ0_9BACL</name>
<dbReference type="SUPFAM" id="SSF55874">
    <property type="entry name" value="ATPase domain of HSP90 chaperone/DNA topoisomerase II/histidine kinase"/>
    <property type="match status" value="1"/>
</dbReference>
<feature type="transmembrane region" description="Helical" evidence="6">
    <location>
        <begin position="20"/>
        <end position="42"/>
    </location>
</feature>
<dbReference type="InterPro" id="IPR033479">
    <property type="entry name" value="dCache_1"/>
</dbReference>
<evidence type="ECO:0000256" key="3">
    <source>
        <dbReference type="ARBA" id="ARBA00022692"/>
    </source>
</evidence>
<dbReference type="PANTHER" id="PTHR34220:SF7">
    <property type="entry name" value="SENSOR HISTIDINE KINASE YPDA"/>
    <property type="match status" value="1"/>
</dbReference>
<evidence type="ECO:0000313" key="9">
    <source>
        <dbReference type="Proteomes" id="UP000621560"/>
    </source>
</evidence>
<keyword evidence="8" id="KW-0808">Transferase</keyword>
<feature type="transmembrane region" description="Helical" evidence="6">
    <location>
        <begin position="308"/>
        <end position="329"/>
    </location>
</feature>
<feature type="domain" description="Histidine kinase/HSP90-like ATPase" evidence="7">
    <location>
        <begin position="487"/>
        <end position="597"/>
    </location>
</feature>
<evidence type="ECO:0000256" key="5">
    <source>
        <dbReference type="ARBA" id="ARBA00023136"/>
    </source>
</evidence>
<keyword evidence="8" id="KW-0418">Kinase</keyword>
<keyword evidence="3 6" id="KW-0812">Transmembrane</keyword>
<dbReference type="InterPro" id="IPR050640">
    <property type="entry name" value="Bact_2-comp_sensor_kinase"/>
</dbReference>
<comment type="caution">
    <text evidence="8">The sequence shown here is derived from an EMBL/GenBank/DDBJ whole genome shotgun (WGS) entry which is preliminary data.</text>
</comment>
<keyword evidence="2" id="KW-1003">Cell membrane</keyword>
<proteinExistence type="predicted"/>
<evidence type="ECO:0000259" key="7">
    <source>
        <dbReference type="SMART" id="SM00387"/>
    </source>
</evidence>
<keyword evidence="5 6" id="KW-0472">Membrane</keyword>
<dbReference type="InterPro" id="IPR010559">
    <property type="entry name" value="Sig_transdc_His_kin_internal"/>
</dbReference>
<dbReference type="InterPro" id="IPR036890">
    <property type="entry name" value="HATPase_C_sf"/>
</dbReference>
<keyword evidence="4 6" id="KW-1133">Transmembrane helix</keyword>
<dbReference type="Gene3D" id="3.30.565.10">
    <property type="entry name" value="Histidine kinase-like ATPase, C-terminal domain"/>
    <property type="match status" value="1"/>
</dbReference>
<evidence type="ECO:0000256" key="4">
    <source>
        <dbReference type="ARBA" id="ARBA00022989"/>
    </source>
</evidence>
<sequence>MARWSVWNDIRTYKFNSVLVRYFVMTVLLLMVPIGLVQLAVYKYNDEMLKDEITRSNLTELVRVLDAIDNTLLGLANVSFQMASYSDYASVMGEDFRYPLSPALIDKIHSIQASMNMVQLTNANFSAISLYVENSDFVITGASGGQRGKFDNAWWIDAYRKKQTQERAWIEFLQSVSGTAGAAPDTLAHFRQLPVYSADRRGVLFISIDMSRLQELLGVDDRTQQLFILDADGRIVYGPDSGQLSRRFADLYPEAAADIGDGSLSRLVRLGETDLVLSAAPSAYQDWRYVSLVPLQHYYPKQVKFKQFMTYLVLLAVVSSLLFAMILSLQSYRPISGILSMLHPGDKAELRRRPAKFNEVNVISAALANSNEKRKAMELELQRRYELLQKSQSIALQAQIKPHFLYNTLESINLRAMRLTKGKNEVSEMIQTLSRLLRLSLMTEDDMIPLRTELEHARLYVQMQQMRRQGRLEVTWLVNESILDCAVIKLTLQPILENAIVHGIQPSRRPGAISVIGYAERESIVLKIKDNGVGMARAVADRLNQSFLQSPIKENEHIGLRNVNQRIKLVFGSAYGLRIASKEGEGALVELRIPKRPGR</sequence>
<dbReference type="Gene3D" id="3.30.450.20">
    <property type="entry name" value="PAS domain"/>
    <property type="match status" value="1"/>
</dbReference>
<dbReference type="SMART" id="SM00387">
    <property type="entry name" value="HATPase_c"/>
    <property type="match status" value="1"/>
</dbReference>
<dbReference type="RefSeq" id="WP_190913928.1">
    <property type="nucleotide sequence ID" value="NZ_JACXIZ010000004.1"/>
</dbReference>
<keyword evidence="9" id="KW-1185">Reference proteome</keyword>
<organism evidence="8 9">
    <name type="scientific">Paenibacillus sabuli</name>
    <dbReference type="NCBI Taxonomy" id="2772509"/>
    <lineage>
        <taxon>Bacteria</taxon>
        <taxon>Bacillati</taxon>
        <taxon>Bacillota</taxon>
        <taxon>Bacilli</taxon>
        <taxon>Bacillales</taxon>
        <taxon>Paenibacillaceae</taxon>
        <taxon>Paenibacillus</taxon>
    </lineage>
</organism>
<dbReference type="Proteomes" id="UP000621560">
    <property type="component" value="Unassembled WGS sequence"/>
</dbReference>
<reference evidence="8" key="1">
    <citation type="submission" date="2020-09" db="EMBL/GenBank/DDBJ databases">
        <title>A novel bacterium of genus Paenibacillus, isolated from South China Sea.</title>
        <authorList>
            <person name="Huang H."/>
            <person name="Mo K."/>
            <person name="Hu Y."/>
        </authorList>
    </citation>
    <scope>NUCLEOTIDE SEQUENCE</scope>
    <source>
        <strain evidence="8">IB182496</strain>
    </source>
</reference>
<dbReference type="EMBL" id="JACXIZ010000004">
    <property type="protein sequence ID" value="MBD2843801.1"/>
    <property type="molecule type" value="Genomic_DNA"/>
</dbReference>